<keyword evidence="2" id="KW-1185">Reference proteome</keyword>
<accession>A0A1X7LBH9</accession>
<sequence>MYASNGKSVIRANIPWYNALDVPGTNQMKHLRTLVEVPSFSRWISKSELILNGMEVKGEPIRLELATDNLF</sequence>
<evidence type="ECO:0000313" key="2">
    <source>
        <dbReference type="Proteomes" id="UP000193420"/>
    </source>
</evidence>
<gene>
    <name evidence="1" type="ORF">SAMN03080602_03989</name>
</gene>
<organism evidence="1 2">
    <name type="scientific">Arenibacter troitsensis</name>
    <dbReference type="NCBI Taxonomy" id="188872"/>
    <lineage>
        <taxon>Bacteria</taxon>
        <taxon>Pseudomonadati</taxon>
        <taxon>Bacteroidota</taxon>
        <taxon>Flavobacteriia</taxon>
        <taxon>Flavobacteriales</taxon>
        <taxon>Flavobacteriaceae</taxon>
        <taxon>Arenibacter</taxon>
    </lineage>
</organism>
<evidence type="ECO:0000313" key="1">
    <source>
        <dbReference type="EMBL" id="SMG50519.1"/>
    </source>
</evidence>
<dbReference type="AlphaFoldDB" id="A0A1X7LBH9"/>
<reference evidence="2" key="1">
    <citation type="submission" date="2017-04" db="EMBL/GenBank/DDBJ databases">
        <authorList>
            <person name="Varghese N."/>
            <person name="Submissions S."/>
        </authorList>
    </citation>
    <scope>NUCLEOTIDE SEQUENCE [LARGE SCALE GENOMIC DNA]</scope>
    <source>
        <strain evidence="2">DSM 19835</strain>
    </source>
</reference>
<protein>
    <submittedName>
        <fullName evidence="1">Uncharacterized protein</fullName>
    </submittedName>
</protein>
<name>A0A1X7LBH9_9FLAO</name>
<dbReference type="STRING" id="188872.SAMN03080602_03989"/>
<dbReference type="EMBL" id="FXAO01000011">
    <property type="protein sequence ID" value="SMG50519.1"/>
    <property type="molecule type" value="Genomic_DNA"/>
</dbReference>
<proteinExistence type="predicted"/>
<dbReference type="Proteomes" id="UP000193420">
    <property type="component" value="Unassembled WGS sequence"/>
</dbReference>